<feature type="domain" description="Dinitrogenase iron-molybdenum cofactor biosynthesis" evidence="2">
    <location>
        <begin position="12"/>
        <end position="97"/>
    </location>
</feature>
<dbReference type="EMBL" id="AONC01000029">
    <property type="protein sequence ID" value="EXJ15140.1"/>
    <property type="molecule type" value="Genomic_DNA"/>
</dbReference>
<dbReference type="InterPro" id="IPR036105">
    <property type="entry name" value="DiNase_FeMo-co_biosyn_sf"/>
</dbReference>
<proteinExistence type="predicted"/>
<keyword evidence="4" id="KW-1185">Reference proteome</keyword>
<protein>
    <submittedName>
        <fullName evidence="3">Nitrogen fixation-related protein</fullName>
    </submittedName>
</protein>
<dbReference type="AlphaFoldDB" id="W9VXI4"/>
<evidence type="ECO:0000313" key="3">
    <source>
        <dbReference type="EMBL" id="EXJ15140.1"/>
    </source>
</evidence>
<evidence type="ECO:0000313" key="4">
    <source>
        <dbReference type="Proteomes" id="UP000019460"/>
    </source>
</evidence>
<dbReference type="Gene3D" id="3.30.420.130">
    <property type="entry name" value="Dinitrogenase iron-molybdenum cofactor biosynthesis domain"/>
    <property type="match status" value="1"/>
</dbReference>
<dbReference type="STRING" id="1249627.D779_1694"/>
<accession>W9VXI4</accession>
<gene>
    <name evidence="3" type="ORF">D779_1694</name>
</gene>
<keyword evidence="1" id="KW-0535">Nitrogen fixation</keyword>
<dbReference type="Proteomes" id="UP000019460">
    <property type="component" value="Unassembled WGS sequence"/>
</dbReference>
<sequence>MRIAVTSQNFRTITGHAGKTRRFLILEADGRSEPVEIDRLDLPPDMSMHEYQGGNHPLFELGLDAVITQSAGRGFIERLSRQGIRVHATSATDPMNAATDLAAGRPLPTAAAHHQDSVQLNAGHR</sequence>
<dbReference type="Pfam" id="PF02579">
    <property type="entry name" value="Nitro_FeMo-Co"/>
    <property type="match status" value="1"/>
</dbReference>
<name>W9VXI4_9GAMM</name>
<dbReference type="eggNOG" id="COG1433">
    <property type="taxonomic scope" value="Bacteria"/>
</dbReference>
<organism evidence="3 4">
    <name type="scientific">Imhoffiella purpurea</name>
    <dbReference type="NCBI Taxonomy" id="1249627"/>
    <lineage>
        <taxon>Bacteria</taxon>
        <taxon>Pseudomonadati</taxon>
        <taxon>Pseudomonadota</taxon>
        <taxon>Gammaproteobacteria</taxon>
        <taxon>Chromatiales</taxon>
        <taxon>Chromatiaceae</taxon>
        <taxon>Imhoffiella</taxon>
    </lineage>
</organism>
<dbReference type="OrthoDB" id="9797941at2"/>
<evidence type="ECO:0000259" key="2">
    <source>
        <dbReference type="Pfam" id="PF02579"/>
    </source>
</evidence>
<evidence type="ECO:0000256" key="1">
    <source>
        <dbReference type="ARBA" id="ARBA00023231"/>
    </source>
</evidence>
<reference evidence="3 4" key="1">
    <citation type="submission" date="2012-11" db="EMBL/GenBank/DDBJ databases">
        <title>Genome assembly of Thiorhodococcus sp. AK35.</title>
        <authorList>
            <person name="Nupur N."/>
            <person name="Khatri I."/>
            <person name="Subramanian S."/>
            <person name="Pinnaka A."/>
        </authorList>
    </citation>
    <scope>NUCLEOTIDE SEQUENCE [LARGE SCALE GENOMIC DNA]</scope>
    <source>
        <strain evidence="3 4">AK35</strain>
    </source>
</reference>
<dbReference type="RefSeq" id="WP_043753426.1">
    <property type="nucleotide sequence ID" value="NZ_AONC01000029.1"/>
</dbReference>
<dbReference type="SUPFAM" id="SSF53146">
    <property type="entry name" value="Nitrogenase accessory factor-like"/>
    <property type="match status" value="1"/>
</dbReference>
<dbReference type="InterPro" id="IPR003731">
    <property type="entry name" value="Di-Nase_FeMo-co_biosynth"/>
</dbReference>
<comment type="caution">
    <text evidence="3">The sequence shown here is derived from an EMBL/GenBank/DDBJ whole genome shotgun (WGS) entry which is preliminary data.</text>
</comment>